<feature type="domain" description="PPM-type phosphatase" evidence="1">
    <location>
        <begin position="10"/>
        <end position="241"/>
    </location>
</feature>
<evidence type="ECO:0000259" key="1">
    <source>
        <dbReference type="PROSITE" id="PS51746"/>
    </source>
</evidence>
<dbReference type="RefSeq" id="WP_345422194.1">
    <property type="nucleotide sequence ID" value="NZ_AP031496.1"/>
</dbReference>
<dbReference type="PANTHER" id="PTHR13832:SF827">
    <property type="entry name" value="PROTEIN PHOSPHATASE 1L"/>
    <property type="match status" value="1"/>
</dbReference>
<protein>
    <submittedName>
        <fullName evidence="2">Protein phosphatase 2C domain-containing protein</fullName>
    </submittedName>
</protein>
<dbReference type="PANTHER" id="PTHR13832">
    <property type="entry name" value="PROTEIN PHOSPHATASE 2C"/>
    <property type="match status" value="1"/>
</dbReference>
<organism evidence="2 3">
    <name type="scientific">Halioxenophilus aromaticivorans</name>
    <dbReference type="NCBI Taxonomy" id="1306992"/>
    <lineage>
        <taxon>Bacteria</taxon>
        <taxon>Pseudomonadati</taxon>
        <taxon>Pseudomonadota</taxon>
        <taxon>Gammaproteobacteria</taxon>
        <taxon>Alteromonadales</taxon>
        <taxon>Alteromonadaceae</taxon>
        <taxon>Halioxenophilus</taxon>
    </lineage>
</organism>
<keyword evidence="3" id="KW-1185">Reference proteome</keyword>
<evidence type="ECO:0000313" key="3">
    <source>
        <dbReference type="Proteomes" id="UP001409585"/>
    </source>
</evidence>
<dbReference type="CDD" id="cd00143">
    <property type="entry name" value="PP2Cc"/>
    <property type="match status" value="1"/>
</dbReference>
<dbReference type="EMBL" id="BAABLX010000023">
    <property type="protein sequence ID" value="GAA4944293.1"/>
    <property type="molecule type" value="Genomic_DNA"/>
</dbReference>
<dbReference type="Gene3D" id="3.60.40.10">
    <property type="entry name" value="PPM-type phosphatase domain"/>
    <property type="match status" value="1"/>
</dbReference>
<evidence type="ECO:0000313" key="2">
    <source>
        <dbReference type="EMBL" id="GAA4944293.1"/>
    </source>
</evidence>
<proteinExistence type="predicted"/>
<dbReference type="AlphaFoldDB" id="A0AAV3U301"/>
<dbReference type="PROSITE" id="PS51746">
    <property type="entry name" value="PPM_2"/>
    <property type="match status" value="1"/>
</dbReference>
<dbReference type="InterPro" id="IPR015655">
    <property type="entry name" value="PP2C"/>
</dbReference>
<dbReference type="SMART" id="SM00332">
    <property type="entry name" value="PP2Cc"/>
    <property type="match status" value="1"/>
</dbReference>
<dbReference type="SUPFAM" id="SSF81606">
    <property type="entry name" value="PP2C-like"/>
    <property type="match status" value="1"/>
</dbReference>
<dbReference type="Pfam" id="PF13672">
    <property type="entry name" value="PP2C_2"/>
    <property type="match status" value="1"/>
</dbReference>
<dbReference type="InterPro" id="IPR001932">
    <property type="entry name" value="PPM-type_phosphatase-like_dom"/>
</dbReference>
<accession>A0AAV3U301</accession>
<sequence>MAIVTGNIETSSFTHTGCVRKRNEDALLALPKSGIWAVADGMGGHDAGDYASHCVISHIYQLAKKVKGADLVRQFPDALKAANQEILAESLKGGVDRIIGTTLVALILEADRYHCFWSGDSRCYLYRDEKLTLITRDHTRAQAMIDEGSFSEYQILNDPAGQALTHAIGIEDQLLYDGISGYIYEGDRFLLCSDGLTKVFDHRALSQRVAVANIDQINIDFLSGALDAGAPDNLSSILVNL</sequence>
<name>A0AAV3U301_9ALTE</name>
<reference evidence="3" key="1">
    <citation type="journal article" date="2019" name="Int. J. Syst. Evol. Microbiol.">
        <title>The Global Catalogue of Microorganisms (GCM) 10K type strain sequencing project: providing services to taxonomists for standard genome sequencing and annotation.</title>
        <authorList>
            <consortium name="The Broad Institute Genomics Platform"/>
            <consortium name="The Broad Institute Genome Sequencing Center for Infectious Disease"/>
            <person name="Wu L."/>
            <person name="Ma J."/>
        </authorList>
    </citation>
    <scope>NUCLEOTIDE SEQUENCE [LARGE SCALE GENOMIC DNA]</scope>
    <source>
        <strain evidence="3">JCM 19134</strain>
    </source>
</reference>
<dbReference type="Proteomes" id="UP001409585">
    <property type="component" value="Unassembled WGS sequence"/>
</dbReference>
<dbReference type="SMART" id="SM00331">
    <property type="entry name" value="PP2C_SIG"/>
    <property type="match status" value="1"/>
</dbReference>
<gene>
    <name evidence="2" type="ORF">GCM10025791_23990</name>
</gene>
<dbReference type="InterPro" id="IPR036457">
    <property type="entry name" value="PPM-type-like_dom_sf"/>
</dbReference>
<dbReference type="GO" id="GO:0004722">
    <property type="term" value="F:protein serine/threonine phosphatase activity"/>
    <property type="evidence" value="ECO:0007669"/>
    <property type="project" value="InterPro"/>
</dbReference>
<comment type="caution">
    <text evidence="2">The sequence shown here is derived from an EMBL/GenBank/DDBJ whole genome shotgun (WGS) entry which is preliminary data.</text>
</comment>